<evidence type="ECO:0000256" key="5">
    <source>
        <dbReference type="ARBA" id="ARBA00022737"/>
    </source>
</evidence>
<evidence type="ECO:0000313" key="13">
    <source>
        <dbReference type="Proteomes" id="UP000054166"/>
    </source>
</evidence>
<dbReference type="FunCoup" id="A0A0C3FZU0">
    <property type="interactions" value="374"/>
</dbReference>
<dbReference type="PANTHER" id="PTHR45760:SF2">
    <property type="entry name" value="FI19922P1-RELATED"/>
    <property type="match status" value="1"/>
</dbReference>
<feature type="repeat" description="Solcar" evidence="10">
    <location>
        <begin position="142"/>
        <end position="232"/>
    </location>
</feature>
<evidence type="ECO:0000256" key="6">
    <source>
        <dbReference type="ARBA" id="ARBA00022792"/>
    </source>
</evidence>
<keyword evidence="3 11" id="KW-0813">Transport</keyword>
<sequence length="357" mass="38972">MDPFQAKLIAAATGSTLTALTMTPFDVVKTRLQTQPPQPLFSQPPRNTCCQPTPVPCVRNMSSLARSMSTQEIVCVWENGVFKTERVTGFTDAVKHVWRAEGLRGLWKGAGTTLIIGVPSSTCYMLTYDHLLRVVLPPLIPYESMIPLTAGIVARTSITSLLSPLELIRTNLQSTPKSSANPHTLTSVLTSIRGLVRDQGMRSLWRGLGPTLWRDVPFSGIYWASYESWKKVLERRGRSGAWVAFISGAVSGTTAALITSPFDVLKTRRQALVMTSTAASIRTSTASLPLLAKIVRTEGASALFAGMLPRTAKIAPACGIMISCFEVRIIRLSCVGTTSLFIFAGRRQVPREKRSMI</sequence>
<keyword evidence="8" id="KW-0496">Mitochondrion</keyword>
<dbReference type="HOGENOM" id="CLU_015166_0_0_1"/>
<keyword evidence="9 10" id="KW-0472">Membrane</keyword>
<dbReference type="AlphaFoldDB" id="A0A0C3FZU0"/>
<dbReference type="InterPro" id="IPR045315">
    <property type="entry name" value="Mtm1-like"/>
</dbReference>
<dbReference type="GO" id="GO:1990542">
    <property type="term" value="P:mitochondrial transmembrane transport"/>
    <property type="evidence" value="ECO:0007669"/>
    <property type="project" value="InterPro"/>
</dbReference>
<proteinExistence type="inferred from homology"/>
<dbReference type="InParanoid" id="A0A0C3FZU0"/>
<name>A0A0C3FZU0_PILCF</name>
<dbReference type="Proteomes" id="UP000054166">
    <property type="component" value="Unassembled WGS sequence"/>
</dbReference>
<dbReference type="InterPro" id="IPR018108">
    <property type="entry name" value="MCP_transmembrane"/>
</dbReference>
<dbReference type="GO" id="GO:0005743">
    <property type="term" value="C:mitochondrial inner membrane"/>
    <property type="evidence" value="ECO:0007669"/>
    <property type="project" value="UniProtKB-SubCell"/>
</dbReference>
<comment type="similarity">
    <text evidence="2 11">Belongs to the mitochondrial carrier (TC 2.A.29) family.</text>
</comment>
<dbReference type="OrthoDB" id="1747031at2759"/>
<dbReference type="Gene3D" id="1.50.40.10">
    <property type="entry name" value="Mitochondrial carrier domain"/>
    <property type="match status" value="1"/>
</dbReference>
<gene>
    <name evidence="12" type="ORF">PILCRDRAFT_66821</name>
</gene>
<dbReference type="PANTHER" id="PTHR45760">
    <property type="entry name" value="FI19922P1-RELATED"/>
    <property type="match status" value="1"/>
</dbReference>
<reference evidence="13" key="2">
    <citation type="submission" date="2015-01" db="EMBL/GenBank/DDBJ databases">
        <title>Evolutionary Origins and Diversification of the Mycorrhizal Mutualists.</title>
        <authorList>
            <consortium name="DOE Joint Genome Institute"/>
            <consortium name="Mycorrhizal Genomics Consortium"/>
            <person name="Kohler A."/>
            <person name="Kuo A."/>
            <person name="Nagy L.G."/>
            <person name="Floudas D."/>
            <person name="Copeland A."/>
            <person name="Barry K.W."/>
            <person name="Cichocki N."/>
            <person name="Veneault-Fourrey C."/>
            <person name="LaButti K."/>
            <person name="Lindquist E.A."/>
            <person name="Lipzen A."/>
            <person name="Lundell T."/>
            <person name="Morin E."/>
            <person name="Murat C."/>
            <person name="Riley R."/>
            <person name="Ohm R."/>
            <person name="Sun H."/>
            <person name="Tunlid A."/>
            <person name="Henrissat B."/>
            <person name="Grigoriev I.V."/>
            <person name="Hibbett D.S."/>
            <person name="Martin F."/>
        </authorList>
    </citation>
    <scope>NUCLEOTIDE SEQUENCE [LARGE SCALE GENOMIC DNA]</scope>
    <source>
        <strain evidence="13">F 1598</strain>
    </source>
</reference>
<evidence type="ECO:0000256" key="11">
    <source>
        <dbReference type="RuleBase" id="RU000488"/>
    </source>
</evidence>
<feature type="repeat" description="Solcar" evidence="10">
    <location>
        <begin position="239"/>
        <end position="331"/>
    </location>
</feature>
<evidence type="ECO:0000256" key="3">
    <source>
        <dbReference type="ARBA" id="ARBA00022448"/>
    </source>
</evidence>
<evidence type="ECO:0000256" key="1">
    <source>
        <dbReference type="ARBA" id="ARBA00004448"/>
    </source>
</evidence>
<dbReference type="PROSITE" id="PS50920">
    <property type="entry name" value="SOLCAR"/>
    <property type="match status" value="3"/>
</dbReference>
<protein>
    <recommendedName>
        <fullName evidence="14">Mitochondrial carrier</fullName>
    </recommendedName>
</protein>
<dbReference type="STRING" id="765440.A0A0C3FZU0"/>
<comment type="subcellular location">
    <subcellularLocation>
        <location evidence="1">Mitochondrion inner membrane</location>
        <topology evidence="1">Multi-pass membrane protein</topology>
    </subcellularLocation>
</comment>
<organism evidence="12 13">
    <name type="scientific">Piloderma croceum (strain F 1598)</name>
    <dbReference type="NCBI Taxonomy" id="765440"/>
    <lineage>
        <taxon>Eukaryota</taxon>
        <taxon>Fungi</taxon>
        <taxon>Dikarya</taxon>
        <taxon>Basidiomycota</taxon>
        <taxon>Agaricomycotina</taxon>
        <taxon>Agaricomycetes</taxon>
        <taxon>Agaricomycetidae</taxon>
        <taxon>Atheliales</taxon>
        <taxon>Atheliaceae</taxon>
        <taxon>Piloderma</taxon>
    </lineage>
</organism>
<dbReference type="EMBL" id="KN832985">
    <property type="protein sequence ID" value="KIM85259.1"/>
    <property type="molecule type" value="Genomic_DNA"/>
</dbReference>
<keyword evidence="4 10" id="KW-0812">Transmembrane</keyword>
<evidence type="ECO:0000256" key="2">
    <source>
        <dbReference type="ARBA" id="ARBA00006375"/>
    </source>
</evidence>
<reference evidence="12 13" key="1">
    <citation type="submission" date="2014-04" db="EMBL/GenBank/DDBJ databases">
        <authorList>
            <consortium name="DOE Joint Genome Institute"/>
            <person name="Kuo A."/>
            <person name="Tarkka M."/>
            <person name="Buscot F."/>
            <person name="Kohler A."/>
            <person name="Nagy L.G."/>
            <person name="Floudas D."/>
            <person name="Copeland A."/>
            <person name="Barry K.W."/>
            <person name="Cichocki N."/>
            <person name="Veneault-Fourrey C."/>
            <person name="LaButti K."/>
            <person name="Lindquist E.A."/>
            <person name="Lipzen A."/>
            <person name="Lundell T."/>
            <person name="Morin E."/>
            <person name="Murat C."/>
            <person name="Sun H."/>
            <person name="Tunlid A."/>
            <person name="Henrissat B."/>
            <person name="Grigoriev I.V."/>
            <person name="Hibbett D.S."/>
            <person name="Martin F."/>
            <person name="Nordberg H.P."/>
            <person name="Cantor M.N."/>
            <person name="Hua S.X."/>
        </authorList>
    </citation>
    <scope>NUCLEOTIDE SEQUENCE [LARGE SCALE GENOMIC DNA]</scope>
    <source>
        <strain evidence="12 13">F 1598</strain>
    </source>
</reference>
<evidence type="ECO:0000256" key="7">
    <source>
        <dbReference type="ARBA" id="ARBA00022989"/>
    </source>
</evidence>
<evidence type="ECO:0000256" key="8">
    <source>
        <dbReference type="ARBA" id="ARBA00023128"/>
    </source>
</evidence>
<dbReference type="InterPro" id="IPR023395">
    <property type="entry name" value="MCP_dom_sf"/>
</dbReference>
<keyword evidence="13" id="KW-1185">Reference proteome</keyword>
<evidence type="ECO:0008006" key="14">
    <source>
        <dbReference type="Google" id="ProtNLM"/>
    </source>
</evidence>
<keyword evidence="5" id="KW-0677">Repeat</keyword>
<evidence type="ECO:0000256" key="9">
    <source>
        <dbReference type="ARBA" id="ARBA00023136"/>
    </source>
</evidence>
<feature type="repeat" description="Solcar" evidence="10">
    <location>
        <begin position="2"/>
        <end position="134"/>
    </location>
</feature>
<evidence type="ECO:0000313" key="12">
    <source>
        <dbReference type="EMBL" id="KIM85259.1"/>
    </source>
</evidence>
<dbReference type="Pfam" id="PF00153">
    <property type="entry name" value="Mito_carr"/>
    <property type="match status" value="4"/>
</dbReference>
<keyword evidence="6" id="KW-0999">Mitochondrion inner membrane</keyword>
<accession>A0A0C3FZU0</accession>
<keyword evidence="7" id="KW-1133">Transmembrane helix</keyword>
<evidence type="ECO:0000256" key="4">
    <source>
        <dbReference type="ARBA" id="ARBA00022692"/>
    </source>
</evidence>
<dbReference type="SUPFAM" id="SSF103506">
    <property type="entry name" value="Mitochondrial carrier"/>
    <property type="match status" value="1"/>
</dbReference>
<evidence type="ECO:0000256" key="10">
    <source>
        <dbReference type="PROSITE-ProRule" id="PRU00282"/>
    </source>
</evidence>